<evidence type="ECO:0000256" key="3">
    <source>
        <dbReference type="ARBA" id="ARBA00022801"/>
    </source>
</evidence>
<evidence type="ECO:0000313" key="7">
    <source>
        <dbReference type="Proteomes" id="UP000179258"/>
    </source>
</evidence>
<keyword evidence="4" id="KW-0862">Zinc</keyword>
<gene>
    <name evidence="6" type="ORF">A3D59_03350</name>
</gene>
<dbReference type="EMBL" id="MHTX01000034">
    <property type="protein sequence ID" value="OHA67757.1"/>
    <property type="molecule type" value="Genomic_DNA"/>
</dbReference>
<dbReference type="InterPro" id="IPR051013">
    <property type="entry name" value="MBL_superfamily_lactonases"/>
</dbReference>
<comment type="similarity">
    <text evidence="1">Belongs to the metallo-beta-lactamase superfamily.</text>
</comment>
<dbReference type="Proteomes" id="UP000179258">
    <property type="component" value="Unassembled WGS sequence"/>
</dbReference>
<name>A0A1G2R4V1_9BACT</name>
<feature type="domain" description="Metallo-beta-lactamase" evidence="5">
    <location>
        <begin position="54"/>
        <end position="272"/>
    </location>
</feature>
<dbReference type="InterPro" id="IPR001279">
    <property type="entry name" value="Metallo-B-lactamas"/>
</dbReference>
<reference evidence="6 7" key="1">
    <citation type="journal article" date="2016" name="Nat. Commun.">
        <title>Thousands of microbial genomes shed light on interconnected biogeochemical processes in an aquifer system.</title>
        <authorList>
            <person name="Anantharaman K."/>
            <person name="Brown C.T."/>
            <person name="Hug L.A."/>
            <person name="Sharon I."/>
            <person name="Castelle C.J."/>
            <person name="Probst A.J."/>
            <person name="Thomas B.C."/>
            <person name="Singh A."/>
            <person name="Wilkins M.J."/>
            <person name="Karaoz U."/>
            <person name="Brodie E.L."/>
            <person name="Williams K.H."/>
            <person name="Hubbard S.S."/>
            <person name="Banfield J.F."/>
        </authorList>
    </citation>
    <scope>NUCLEOTIDE SEQUENCE [LARGE SCALE GENOMIC DNA]</scope>
</reference>
<organism evidence="6 7">
    <name type="scientific">Candidatus Wildermuthbacteria bacterium RIFCSPHIGHO2_02_FULL_47_17</name>
    <dbReference type="NCBI Taxonomy" id="1802452"/>
    <lineage>
        <taxon>Bacteria</taxon>
        <taxon>Candidatus Wildermuthiibacteriota</taxon>
    </lineage>
</organism>
<dbReference type="SUPFAM" id="SSF56281">
    <property type="entry name" value="Metallo-hydrolase/oxidoreductase"/>
    <property type="match status" value="1"/>
</dbReference>
<evidence type="ECO:0000256" key="4">
    <source>
        <dbReference type="ARBA" id="ARBA00022833"/>
    </source>
</evidence>
<dbReference type="AlphaFoldDB" id="A0A1G2R4V1"/>
<evidence type="ECO:0000313" key="6">
    <source>
        <dbReference type="EMBL" id="OHA67757.1"/>
    </source>
</evidence>
<dbReference type="GO" id="GO:0046872">
    <property type="term" value="F:metal ion binding"/>
    <property type="evidence" value="ECO:0007669"/>
    <property type="project" value="UniProtKB-KW"/>
</dbReference>
<keyword evidence="3" id="KW-0378">Hydrolase</keyword>
<dbReference type="Pfam" id="PF00753">
    <property type="entry name" value="Lactamase_B"/>
    <property type="match status" value="1"/>
</dbReference>
<evidence type="ECO:0000256" key="2">
    <source>
        <dbReference type="ARBA" id="ARBA00022723"/>
    </source>
</evidence>
<dbReference type="SMART" id="SM00849">
    <property type="entry name" value="Lactamase_B"/>
    <property type="match status" value="1"/>
</dbReference>
<evidence type="ECO:0000256" key="1">
    <source>
        <dbReference type="ARBA" id="ARBA00007749"/>
    </source>
</evidence>
<proteinExistence type="inferred from homology"/>
<evidence type="ECO:0000259" key="5">
    <source>
        <dbReference type="SMART" id="SM00849"/>
    </source>
</evidence>
<dbReference type="Gene3D" id="3.60.15.10">
    <property type="entry name" value="Ribonuclease Z/Hydroxyacylglutathione hydrolase-like"/>
    <property type="match status" value="1"/>
</dbReference>
<protein>
    <recommendedName>
        <fullName evidence="5">Metallo-beta-lactamase domain-containing protein</fullName>
    </recommendedName>
</protein>
<keyword evidence="2" id="KW-0479">Metal-binding</keyword>
<sequence length="301" mass="33667">MEWQVGRFKIQLAIQQWFRLDGGVIFSGVPKEKWRNFSMGVATLFDRRNRVQLAVNCFLVTSPNGRKFLIDTSFGGIGRWKKKTVNDYRMQDGFNLFECGHLNHGLLPPDFVIPTHLHFDHAGGCVKPVNGKLEPAFPRALHVFHEDEIVHAFRGHPKTRSSYLRETVDGIKVILDNADLWRMKGDVLGSELLGEGITLFRTRGHTPGHLSVKIESEGQVAFIPGALTPTRWHINVLACGVGNDSHALEAVEHKISFLEPAAKENWLLLLEHDPDIAGYAVEAGGGNFRFAPWKSARGEGC</sequence>
<accession>A0A1G2R4V1</accession>
<dbReference type="InterPro" id="IPR036866">
    <property type="entry name" value="RibonucZ/Hydroxyglut_hydro"/>
</dbReference>
<dbReference type="PANTHER" id="PTHR42978:SF6">
    <property type="entry name" value="QUORUM-QUENCHING LACTONASE YTNP-RELATED"/>
    <property type="match status" value="1"/>
</dbReference>
<dbReference type="GO" id="GO:0016787">
    <property type="term" value="F:hydrolase activity"/>
    <property type="evidence" value="ECO:0007669"/>
    <property type="project" value="UniProtKB-KW"/>
</dbReference>
<comment type="caution">
    <text evidence="6">The sequence shown here is derived from an EMBL/GenBank/DDBJ whole genome shotgun (WGS) entry which is preliminary data.</text>
</comment>
<dbReference type="PANTHER" id="PTHR42978">
    <property type="entry name" value="QUORUM-QUENCHING LACTONASE YTNP-RELATED-RELATED"/>
    <property type="match status" value="1"/>
</dbReference>